<evidence type="ECO:0000256" key="1">
    <source>
        <dbReference type="SAM" id="MobiDB-lite"/>
    </source>
</evidence>
<keyword evidence="2" id="KW-1133">Transmembrane helix</keyword>
<feature type="transmembrane region" description="Helical" evidence="2">
    <location>
        <begin position="208"/>
        <end position="227"/>
    </location>
</feature>
<organism evidence="4 5">
    <name type="scientific">Ktedonospora formicarum</name>
    <dbReference type="NCBI Taxonomy" id="2778364"/>
    <lineage>
        <taxon>Bacteria</taxon>
        <taxon>Bacillati</taxon>
        <taxon>Chloroflexota</taxon>
        <taxon>Ktedonobacteria</taxon>
        <taxon>Ktedonobacterales</taxon>
        <taxon>Ktedonobacteraceae</taxon>
        <taxon>Ktedonospora</taxon>
    </lineage>
</organism>
<dbReference type="EMBL" id="BNJF01000003">
    <property type="protein sequence ID" value="GHO47733.1"/>
    <property type="molecule type" value="Genomic_DNA"/>
</dbReference>
<dbReference type="RefSeq" id="WP_220196974.1">
    <property type="nucleotide sequence ID" value="NZ_BNJF01000003.1"/>
</dbReference>
<feature type="transmembrane region" description="Helical" evidence="2">
    <location>
        <begin position="42"/>
        <end position="67"/>
    </location>
</feature>
<reference evidence="4" key="1">
    <citation type="submission" date="2020-10" db="EMBL/GenBank/DDBJ databases">
        <title>Taxonomic study of unclassified bacteria belonging to the class Ktedonobacteria.</title>
        <authorList>
            <person name="Yabe S."/>
            <person name="Wang C.M."/>
            <person name="Zheng Y."/>
            <person name="Sakai Y."/>
            <person name="Cavaletti L."/>
            <person name="Monciardini P."/>
            <person name="Donadio S."/>
        </authorList>
    </citation>
    <scope>NUCLEOTIDE SEQUENCE</scope>
    <source>
        <strain evidence="4">SOSP1-1</strain>
    </source>
</reference>
<evidence type="ECO:0000259" key="3">
    <source>
        <dbReference type="Pfam" id="PF02517"/>
    </source>
</evidence>
<evidence type="ECO:0000313" key="4">
    <source>
        <dbReference type="EMBL" id="GHO47733.1"/>
    </source>
</evidence>
<gene>
    <name evidence="4" type="ORF">KSX_58960</name>
</gene>
<keyword evidence="2" id="KW-0812">Transmembrane</keyword>
<feature type="compositionally biased region" description="Polar residues" evidence="1">
    <location>
        <begin position="7"/>
        <end position="21"/>
    </location>
</feature>
<evidence type="ECO:0000256" key="2">
    <source>
        <dbReference type="SAM" id="Phobius"/>
    </source>
</evidence>
<dbReference type="Proteomes" id="UP000612362">
    <property type="component" value="Unassembled WGS sequence"/>
</dbReference>
<sequence length="289" mass="30814">MDEMHDSTTPPSGKGNFSSEPIQVPSPEEIPSLPAKRSHAKAFWFLLLCTAMSSLLIIPYTFALLGINNPSMPVITITTIAEIVQDVIFSAIGAGIGLWLGSGIGLGAPPLEDWLNGRREAARAFVKGLPLAFIIGLLAGIIVFILAALLSLVAPMKTSEPANLPSAWQGFLAAISAGIREEIWTRLGLLTLFAWLGTKIVRGGRLSASIFWIANILAALIFASLHFTNAAIIGASGVAMVLNILLLNGIVGLTFGWVYWKRGILLAMVAHFACDIILHVIPPLLVGKF</sequence>
<comment type="caution">
    <text evidence="4">The sequence shown here is derived from an EMBL/GenBank/DDBJ whole genome shotgun (WGS) entry which is preliminary data.</text>
</comment>
<dbReference type="InterPro" id="IPR003675">
    <property type="entry name" value="Rce1/LyrA-like_dom"/>
</dbReference>
<protein>
    <submittedName>
        <fullName evidence="4">Abortive infection protein</fullName>
    </submittedName>
</protein>
<dbReference type="GO" id="GO:0080120">
    <property type="term" value="P:CAAX-box protein maturation"/>
    <property type="evidence" value="ECO:0007669"/>
    <property type="project" value="UniProtKB-ARBA"/>
</dbReference>
<feature type="transmembrane region" description="Helical" evidence="2">
    <location>
        <begin position="233"/>
        <end position="258"/>
    </location>
</feature>
<feature type="transmembrane region" description="Helical" evidence="2">
    <location>
        <begin position="265"/>
        <end position="286"/>
    </location>
</feature>
<feature type="region of interest" description="Disordered" evidence="1">
    <location>
        <begin position="1"/>
        <end position="23"/>
    </location>
</feature>
<feature type="domain" description="CAAX prenyl protease 2/Lysostaphin resistance protein A-like" evidence="3">
    <location>
        <begin position="166"/>
        <end position="277"/>
    </location>
</feature>
<accession>A0A8J3I8H7</accession>
<feature type="transmembrane region" description="Helical" evidence="2">
    <location>
        <begin position="87"/>
        <end position="108"/>
    </location>
</feature>
<proteinExistence type="predicted"/>
<name>A0A8J3I8H7_9CHLR</name>
<feature type="transmembrane region" description="Helical" evidence="2">
    <location>
        <begin position="129"/>
        <end position="154"/>
    </location>
</feature>
<keyword evidence="5" id="KW-1185">Reference proteome</keyword>
<dbReference type="GO" id="GO:0004175">
    <property type="term" value="F:endopeptidase activity"/>
    <property type="evidence" value="ECO:0007669"/>
    <property type="project" value="UniProtKB-ARBA"/>
</dbReference>
<keyword evidence="2" id="KW-0472">Membrane</keyword>
<evidence type="ECO:0000313" key="5">
    <source>
        <dbReference type="Proteomes" id="UP000612362"/>
    </source>
</evidence>
<dbReference type="AlphaFoldDB" id="A0A8J3I8H7"/>
<dbReference type="Pfam" id="PF02517">
    <property type="entry name" value="Rce1-like"/>
    <property type="match status" value="1"/>
</dbReference>